<evidence type="ECO:0000313" key="6">
    <source>
        <dbReference type="EMBL" id="GGL04906.1"/>
    </source>
</evidence>
<keyword evidence="2 4" id="KW-0732">Signal</keyword>
<gene>
    <name evidence="6" type="ORF">GCM10007964_53870</name>
</gene>
<dbReference type="InterPro" id="IPR021884">
    <property type="entry name" value="Ice-bd_prot"/>
</dbReference>
<dbReference type="InterPro" id="IPR013783">
    <property type="entry name" value="Ig-like_fold"/>
</dbReference>
<dbReference type="InterPro" id="IPR032109">
    <property type="entry name" value="Big_3_5"/>
</dbReference>
<feature type="compositionally biased region" description="Basic and acidic residues" evidence="3">
    <location>
        <begin position="387"/>
        <end position="401"/>
    </location>
</feature>
<dbReference type="InterPro" id="IPR008964">
    <property type="entry name" value="Invasin/intimin_cell_adhesion"/>
</dbReference>
<feature type="chain" id="PRO_5039079865" description="Bacterial Ig-like domain-containing protein" evidence="4">
    <location>
        <begin position="35"/>
        <end position="480"/>
    </location>
</feature>
<comment type="similarity">
    <text evidence="1">Belongs to the ice-binding protein family.</text>
</comment>
<feature type="region of interest" description="Disordered" evidence="3">
    <location>
        <begin position="421"/>
        <end position="480"/>
    </location>
</feature>
<evidence type="ECO:0000256" key="2">
    <source>
        <dbReference type="ARBA" id="ARBA00022729"/>
    </source>
</evidence>
<dbReference type="GO" id="GO:0005975">
    <property type="term" value="P:carbohydrate metabolic process"/>
    <property type="evidence" value="ECO:0007669"/>
    <property type="project" value="UniProtKB-ARBA"/>
</dbReference>
<reference evidence="6" key="1">
    <citation type="journal article" date="2014" name="Int. J. Syst. Evol. Microbiol.">
        <title>Complete genome sequence of Corynebacterium casei LMG S-19264T (=DSM 44701T), isolated from a smear-ripened cheese.</title>
        <authorList>
            <consortium name="US DOE Joint Genome Institute (JGI-PGF)"/>
            <person name="Walter F."/>
            <person name="Albersmeier A."/>
            <person name="Kalinowski J."/>
            <person name="Ruckert C."/>
        </authorList>
    </citation>
    <scope>NUCLEOTIDE SEQUENCE</scope>
    <source>
        <strain evidence="6">JCM 13064</strain>
    </source>
</reference>
<dbReference type="Pfam" id="PF16640">
    <property type="entry name" value="Big_3_5"/>
    <property type="match status" value="1"/>
</dbReference>
<dbReference type="SUPFAM" id="SSF49373">
    <property type="entry name" value="Invasin/intimin cell-adhesion fragments"/>
    <property type="match status" value="1"/>
</dbReference>
<sequence length="480" mass="48022">MNNANRPRVGARHFARSLLAAALPAMVAMGAVIATPQSASAQAPVALGAAATFGVLAGTSVTNTGPSLVTGDLGVSPGATVTGFPPGSVTGTIHAGDAAAAQAQTALTAAYTDISGRTATGTIPAALGGTTLTPGVYNSATGPFTLTGNLTLDAQGDPNAVFILRTTGVAGSLTVAPGATVTLTGGARACNVFWQVTSTSTVAPTATIGAGAVFAGNILALTSIDVGVGAILNGRALARNGAVTLNTSQIRQPVCAGSRTAVAVTTSCADPNFHGPLTLTATVRGDGQAIPTGQVVFLVDGVSRGSATLDAQGRASITLSDLAEGEHSIVAFYPGNASFDSATSATVLERLGPGGVCCEENAKAGKDGKHGEHGWSGATGGDPNRPGAKDRDRRFVSRHHKDDKGRLVTLATVRTIEGVFGEGGGGGHRHDRWSRHGHHGHHGYKGGHKGGKVYKKVRGGHKAPHRPRPRAPKPTGGVTG</sequence>
<keyword evidence="7" id="KW-1185">Reference proteome</keyword>
<evidence type="ECO:0000313" key="7">
    <source>
        <dbReference type="Proteomes" id="UP000645217"/>
    </source>
</evidence>
<dbReference type="EMBL" id="BMNT01000033">
    <property type="protein sequence ID" value="GGL04906.1"/>
    <property type="molecule type" value="Genomic_DNA"/>
</dbReference>
<evidence type="ECO:0000259" key="5">
    <source>
        <dbReference type="Pfam" id="PF16640"/>
    </source>
</evidence>
<dbReference type="Gene3D" id="2.60.40.10">
    <property type="entry name" value="Immunoglobulins"/>
    <property type="match status" value="1"/>
</dbReference>
<feature type="region of interest" description="Disordered" evidence="3">
    <location>
        <begin position="364"/>
        <end position="401"/>
    </location>
</feature>
<feature type="compositionally biased region" description="Basic and acidic residues" evidence="3">
    <location>
        <begin position="364"/>
        <end position="373"/>
    </location>
</feature>
<protein>
    <recommendedName>
        <fullName evidence="5">Bacterial Ig-like domain-containing protein</fullName>
    </recommendedName>
</protein>
<evidence type="ECO:0000256" key="4">
    <source>
        <dbReference type="SAM" id="SignalP"/>
    </source>
</evidence>
<evidence type="ECO:0000256" key="1">
    <source>
        <dbReference type="ARBA" id="ARBA00005445"/>
    </source>
</evidence>
<feature type="signal peptide" evidence="4">
    <location>
        <begin position="1"/>
        <end position="34"/>
    </location>
</feature>
<name>A0A917RGA1_9ACTN</name>
<evidence type="ECO:0000256" key="3">
    <source>
        <dbReference type="SAM" id="MobiDB-lite"/>
    </source>
</evidence>
<comment type="caution">
    <text evidence="6">The sequence shown here is derived from an EMBL/GenBank/DDBJ whole genome shotgun (WGS) entry which is preliminary data.</text>
</comment>
<accession>A0A917RGA1</accession>
<feature type="domain" description="Bacterial Ig-like" evidence="5">
    <location>
        <begin position="267"/>
        <end position="347"/>
    </location>
</feature>
<feature type="compositionally biased region" description="Basic residues" evidence="3">
    <location>
        <begin position="427"/>
        <end position="471"/>
    </location>
</feature>
<proteinExistence type="inferred from homology"/>
<dbReference type="Pfam" id="PF11999">
    <property type="entry name" value="Ice_binding"/>
    <property type="match status" value="1"/>
</dbReference>
<reference evidence="6" key="2">
    <citation type="submission" date="2020-09" db="EMBL/GenBank/DDBJ databases">
        <authorList>
            <person name="Sun Q."/>
            <person name="Ohkuma M."/>
        </authorList>
    </citation>
    <scope>NUCLEOTIDE SEQUENCE</scope>
    <source>
        <strain evidence="6">JCM 13064</strain>
    </source>
</reference>
<dbReference type="AlphaFoldDB" id="A0A917RGA1"/>
<dbReference type="Proteomes" id="UP000645217">
    <property type="component" value="Unassembled WGS sequence"/>
</dbReference>
<organism evidence="6 7">
    <name type="scientific">Sphaerisporangium melleum</name>
    <dbReference type="NCBI Taxonomy" id="321316"/>
    <lineage>
        <taxon>Bacteria</taxon>
        <taxon>Bacillati</taxon>
        <taxon>Actinomycetota</taxon>
        <taxon>Actinomycetes</taxon>
        <taxon>Streptosporangiales</taxon>
        <taxon>Streptosporangiaceae</taxon>
        <taxon>Sphaerisporangium</taxon>
    </lineage>
</organism>